<name>A0ABD4TDY3_9EURY</name>
<accession>A0ABD4TDY3</accession>
<gene>
    <name evidence="3" type="ORF">DIC75_05045</name>
</gene>
<evidence type="ECO:0000259" key="2">
    <source>
        <dbReference type="Pfam" id="PF13229"/>
    </source>
</evidence>
<dbReference type="SUPFAM" id="SSF51126">
    <property type="entry name" value="Pectin lyase-like"/>
    <property type="match status" value="1"/>
</dbReference>
<dbReference type="Gene3D" id="2.160.20.10">
    <property type="entry name" value="Single-stranded right-handed beta-helix, Pectin lyase-like"/>
    <property type="match status" value="1"/>
</dbReference>
<evidence type="ECO:0000313" key="4">
    <source>
        <dbReference type="Proteomes" id="UP001523230"/>
    </source>
</evidence>
<sequence>MEFFLPPFFAGSPDPASPDQEETFGAESNPTGNPISGGEGYDEIFTSTDSRVDYVVTTTDELLAALSSAESGDVIYVDEMARIDLTDISGGVTVPEGVTLAGNRGERNTIGSAIYSFEVEEAGDYVVWGLASASHEESDSFWISVDGEGTRRWDLEAGSDWRWNREGVHRLSSGQHTLTIHWREKNSKLDGILITDDTDYLPDAAMEEQSGERHTWIEAESGTISSPMEAIADSVALGGAYISAPDGPGMGELPVSPGGRISLASTDSNYPAGLIVGGENVRITGLRIEGPDKDTDWIDEKKIGIYCTHRNFEVDNCEIWGWNGAAITMVGTGGSDMKAGGYIHHNYIHHCQMDGLGYGIVVSAGGVALVEANYFDYCRHAIAGTGVAGDGYEARYNICGPHAIATSPHAFDMHGKPDPNGSGTIAGDTILIHHNTFQATQPTGAYPVAIRGVPRDGAYIDHNWFYYTQQAPVWQTDGRSGITMTDNLIGPERNFHEEGPIRHV</sequence>
<organism evidence="3 4">
    <name type="scientific">Methanoculleus oceani</name>
    <dbReference type="NCBI Taxonomy" id="2184756"/>
    <lineage>
        <taxon>Archaea</taxon>
        <taxon>Methanobacteriati</taxon>
        <taxon>Methanobacteriota</taxon>
        <taxon>Stenosarchaea group</taxon>
        <taxon>Methanomicrobia</taxon>
        <taxon>Methanomicrobiales</taxon>
        <taxon>Methanomicrobiaceae</taxon>
        <taxon>Methanoculleus</taxon>
    </lineage>
</organism>
<dbReference type="AlphaFoldDB" id="A0ABD4TDY3"/>
<dbReference type="EMBL" id="QFDM01000001">
    <property type="protein sequence ID" value="MCM2465684.1"/>
    <property type="molecule type" value="Genomic_DNA"/>
</dbReference>
<protein>
    <recommendedName>
        <fullName evidence="2">Right handed beta helix domain-containing protein</fullName>
    </recommendedName>
</protein>
<dbReference type="InterPro" id="IPR012334">
    <property type="entry name" value="Pectin_lyas_fold"/>
</dbReference>
<dbReference type="Proteomes" id="UP001523230">
    <property type="component" value="Unassembled WGS sequence"/>
</dbReference>
<dbReference type="Gene3D" id="2.60.120.260">
    <property type="entry name" value="Galactose-binding domain-like"/>
    <property type="match status" value="1"/>
</dbReference>
<reference evidence="3 4" key="1">
    <citation type="submission" date="2018-05" db="EMBL/GenBank/DDBJ databases">
        <title>Isolation and characterization of genus Methanoculleus species and their viruses from deep sea marine sediment offshore southwestern Taiwan.</title>
        <authorList>
            <person name="Wei W.-H."/>
            <person name="Chen W.-C."/>
            <person name="Lai M.-C."/>
            <person name="Chen S.-C."/>
        </authorList>
    </citation>
    <scope>NUCLEOTIDE SEQUENCE [LARGE SCALE GENOMIC DNA]</scope>
    <source>
        <strain evidence="3 4">CWC-02</strain>
    </source>
</reference>
<dbReference type="RefSeq" id="WP_250986908.1">
    <property type="nucleotide sequence ID" value="NZ_QFDM01000001.1"/>
</dbReference>
<evidence type="ECO:0000256" key="1">
    <source>
        <dbReference type="SAM" id="MobiDB-lite"/>
    </source>
</evidence>
<dbReference type="CDD" id="cd02795">
    <property type="entry name" value="CBM6-CBM35-CBM36_like"/>
    <property type="match status" value="1"/>
</dbReference>
<keyword evidence="4" id="KW-1185">Reference proteome</keyword>
<dbReference type="InterPro" id="IPR039448">
    <property type="entry name" value="Beta_helix"/>
</dbReference>
<evidence type="ECO:0000313" key="3">
    <source>
        <dbReference type="EMBL" id="MCM2465684.1"/>
    </source>
</evidence>
<dbReference type="Pfam" id="PF13229">
    <property type="entry name" value="Beta_helix"/>
    <property type="match status" value="1"/>
</dbReference>
<feature type="domain" description="Right handed beta helix" evidence="2">
    <location>
        <begin position="277"/>
        <end position="488"/>
    </location>
</feature>
<comment type="caution">
    <text evidence="3">The sequence shown here is derived from an EMBL/GenBank/DDBJ whole genome shotgun (WGS) entry which is preliminary data.</text>
</comment>
<proteinExistence type="predicted"/>
<dbReference type="InterPro" id="IPR011050">
    <property type="entry name" value="Pectin_lyase_fold/virulence"/>
</dbReference>
<feature type="region of interest" description="Disordered" evidence="1">
    <location>
        <begin position="1"/>
        <end position="42"/>
    </location>
</feature>